<sequence>MEKKHKSYEQKPHVKKRYNSSLTPDKGTHVQRIHKDTLFRFIFRDKTNLLQLYNALNGSDYQDEKQLTITTLENVIYLGYKNDVSFLLESVLFLAEHQSTWNPNMPLRGVFYFARLYQDFVTENGYDLYKTTLIRLPSPQYVVFYNGTEDRPEREILTLSASFMTVESAGDSLAIEPALECKALVLNINYGKNRWLMEKCRPLWEYSYFIHSIRENLKAGCSPHMAADLAVQHCPKEGILEDLLRKHRKEVVGMFLEEYDKELHERTIRREGWEDGQRNGQKNGLDQAFELTRCLLEADRLEDLRRSTKDKKFRQKLLKEYGILK</sequence>
<evidence type="ECO:0000313" key="3">
    <source>
        <dbReference type="Proteomes" id="UP000824041"/>
    </source>
</evidence>
<reference evidence="2" key="1">
    <citation type="journal article" date="2021" name="PeerJ">
        <title>Extensive microbial diversity within the chicken gut microbiome revealed by metagenomics and culture.</title>
        <authorList>
            <person name="Gilroy R."/>
            <person name="Ravi A."/>
            <person name="Getino M."/>
            <person name="Pursley I."/>
            <person name="Horton D.L."/>
            <person name="Alikhan N.F."/>
            <person name="Baker D."/>
            <person name="Gharbi K."/>
            <person name="Hall N."/>
            <person name="Watson M."/>
            <person name="Adriaenssens E.M."/>
            <person name="Foster-Nyarko E."/>
            <person name="Jarju S."/>
            <person name="Secka A."/>
            <person name="Antonio M."/>
            <person name="Oren A."/>
            <person name="Chaudhuri R.R."/>
            <person name="La Ragione R."/>
            <person name="Hildebrand F."/>
            <person name="Pallen M.J."/>
        </authorList>
    </citation>
    <scope>NUCLEOTIDE SEQUENCE</scope>
    <source>
        <strain evidence="2">14324</strain>
    </source>
</reference>
<protein>
    <recommendedName>
        <fullName evidence="4">Transposase, YhgA-like</fullName>
    </recommendedName>
</protein>
<organism evidence="2 3">
    <name type="scientific">Candidatus Blautia faecigallinarum</name>
    <dbReference type="NCBI Taxonomy" id="2838488"/>
    <lineage>
        <taxon>Bacteria</taxon>
        <taxon>Bacillati</taxon>
        <taxon>Bacillota</taxon>
        <taxon>Clostridia</taxon>
        <taxon>Lachnospirales</taxon>
        <taxon>Lachnospiraceae</taxon>
        <taxon>Blautia</taxon>
    </lineage>
</organism>
<dbReference type="EMBL" id="DXBU01000161">
    <property type="protein sequence ID" value="HIZ23545.1"/>
    <property type="molecule type" value="Genomic_DNA"/>
</dbReference>
<reference evidence="2" key="2">
    <citation type="submission" date="2021-04" db="EMBL/GenBank/DDBJ databases">
        <authorList>
            <person name="Gilroy R."/>
        </authorList>
    </citation>
    <scope>NUCLEOTIDE SEQUENCE</scope>
    <source>
        <strain evidence="2">14324</strain>
    </source>
</reference>
<dbReference type="Proteomes" id="UP000824041">
    <property type="component" value="Unassembled WGS sequence"/>
</dbReference>
<evidence type="ECO:0000313" key="2">
    <source>
        <dbReference type="EMBL" id="HIZ23545.1"/>
    </source>
</evidence>
<evidence type="ECO:0008006" key="4">
    <source>
        <dbReference type="Google" id="ProtNLM"/>
    </source>
</evidence>
<gene>
    <name evidence="2" type="ORF">IAA21_12250</name>
</gene>
<accession>A0A9D2DUX2</accession>
<comment type="caution">
    <text evidence="2">The sequence shown here is derived from an EMBL/GenBank/DDBJ whole genome shotgun (WGS) entry which is preliminary data.</text>
</comment>
<feature type="region of interest" description="Disordered" evidence="1">
    <location>
        <begin position="1"/>
        <end position="26"/>
    </location>
</feature>
<name>A0A9D2DUX2_9FIRM</name>
<proteinExistence type="predicted"/>
<feature type="compositionally biased region" description="Basic and acidic residues" evidence="1">
    <location>
        <begin position="1"/>
        <end position="12"/>
    </location>
</feature>
<evidence type="ECO:0000256" key="1">
    <source>
        <dbReference type="SAM" id="MobiDB-lite"/>
    </source>
</evidence>
<dbReference type="AlphaFoldDB" id="A0A9D2DUX2"/>